<organism evidence="1 2">
    <name type="scientific">Niastella caeni</name>
    <dbReference type="NCBI Taxonomy" id="2569763"/>
    <lineage>
        <taxon>Bacteria</taxon>
        <taxon>Pseudomonadati</taxon>
        <taxon>Bacteroidota</taxon>
        <taxon>Chitinophagia</taxon>
        <taxon>Chitinophagales</taxon>
        <taxon>Chitinophagaceae</taxon>
        <taxon>Niastella</taxon>
    </lineage>
</organism>
<accession>A0A4S8I0T9</accession>
<protein>
    <submittedName>
        <fullName evidence="1">Anhydro-N-acetylmuramic acid kinase</fullName>
        <ecNumber evidence="1">2.7.1.170</ecNumber>
    </submittedName>
</protein>
<proteinExistence type="predicted"/>
<keyword evidence="2" id="KW-1185">Reference proteome</keyword>
<keyword evidence="1" id="KW-0418">Kinase</keyword>
<dbReference type="NCBIfam" id="NF007144">
    <property type="entry name" value="PRK09585.2-3"/>
    <property type="match status" value="1"/>
</dbReference>
<dbReference type="RefSeq" id="WP_136575791.1">
    <property type="nucleotide sequence ID" value="NZ_STFF01000001.1"/>
</dbReference>
<comment type="caution">
    <text evidence="1">The sequence shown here is derived from an EMBL/GenBank/DDBJ whole genome shotgun (WGS) entry which is preliminary data.</text>
</comment>
<evidence type="ECO:0000313" key="2">
    <source>
        <dbReference type="Proteomes" id="UP000306918"/>
    </source>
</evidence>
<dbReference type="EC" id="2.7.1.170" evidence="1"/>
<dbReference type="EMBL" id="STFF01000001">
    <property type="protein sequence ID" value="THU41301.1"/>
    <property type="molecule type" value="Genomic_DNA"/>
</dbReference>
<dbReference type="AlphaFoldDB" id="A0A4S8I0T9"/>
<dbReference type="GO" id="GO:0016301">
    <property type="term" value="F:kinase activity"/>
    <property type="evidence" value="ECO:0007669"/>
    <property type="project" value="UniProtKB-KW"/>
</dbReference>
<keyword evidence="1" id="KW-0808">Transferase</keyword>
<dbReference type="GO" id="GO:0005524">
    <property type="term" value="F:ATP binding"/>
    <property type="evidence" value="ECO:0007669"/>
    <property type="project" value="InterPro"/>
</dbReference>
<dbReference type="PANTHER" id="PTHR30605">
    <property type="entry name" value="ANHYDRO-N-ACETYLMURAMIC ACID KINASE"/>
    <property type="match status" value="1"/>
</dbReference>
<dbReference type="GO" id="GO:0009254">
    <property type="term" value="P:peptidoglycan turnover"/>
    <property type="evidence" value="ECO:0007669"/>
    <property type="project" value="InterPro"/>
</dbReference>
<name>A0A4S8I0T9_9BACT</name>
<dbReference type="InterPro" id="IPR005338">
    <property type="entry name" value="Anhydro_N_Ac-Mur_kinase"/>
</dbReference>
<reference evidence="1 2" key="1">
    <citation type="submission" date="2019-04" db="EMBL/GenBank/DDBJ databases">
        <title>Niastella caeni sp. nov., isolated from activated sludge.</title>
        <authorList>
            <person name="Sheng M."/>
        </authorList>
    </citation>
    <scope>NUCLEOTIDE SEQUENCE [LARGE SCALE GENOMIC DNA]</scope>
    <source>
        <strain evidence="1 2">HX-2-15</strain>
    </source>
</reference>
<dbReference type="SUPFAM" id="SSF53067">
    <property type="entry name" value="Actin-like ATPase domain"/>
    <property type="match status" value="1"/>
</dbReference>
<dbReference type="InterPro" id="IPR043129">
    <property type="entry name" value="ATPase_NBD"/>
</dbReference>
<dbReference type="GO" id="GO:0006040">
    <property type="term" value="P:amino sugar metabolic process"/>
    <property type="evidence" value="ECO:0007669"/>
    <property type="project" value="InterPro"/>
</dbReference>
<dbReference type="Gene3D" id="3.30.420.40">
    <property type="match status" value="2"/>
</dbReference>
<dbReference type="OrthoDB" id="9763949at2"/>
<dbReference type="PANTHER" id="PTHR30605:SF0">
    <property type="entry name" value="ANHYDRO-N-ACETYLMURAMIC ACID KINASE"/>
    <property type="match status" value="1"/>
</dbReference>
<evidence type="ECO:0000313" key="1">
    <source>
        <dbReference type="EMBL" id="THU41301.1"/>
    </source>
</evidence>
<sequence length="372" mass="40397">MIYRAIGIMSGSSLDGLDIAFVEFHESSGTWQYEIKAAECYPYSEEWVKKLRNAIHLNALDYHLLHTEYGHYIGEQVNAFIAHHNLQYQVQLIASHGHTTFHAPAKKMTGQLGDGAAIAAVTGINVVSDLRAMDVALGGQGAPIVPIGEKLLLGNYTFFLNLGGIANMSYNHPDKYIAFDVCPANRVLNMLAHDAGKPFDDAGQMAASGTLHPNLLKMLDELEYYELPYPKSLANDFGTDVLYPLLKSSGASTADAMRTMVEHIARQISASIINILEKEAPAPDSNREASLKLLATGGGAHNTFLMERLHAVLQPAGVEVVVPDKDIIDFKEALIMALIGVLRWREENNVLASVTGASRSSIGGAVWIGQEA</sequence>
<dbReference type="Proteomes" id="UP000306918">
    <property type="component" value="Unassembled WGS sequence"/>
</dbReference>
<dbReference type="Pfam" id="PF03702">
    <property type="entry name" value="AnmK"/>
    <property type="match status" value="1"/>
</dbReference>
<gene>
    <name evidence="1" type="ORF">FAM09_04110</name>
</gene>
<dbReference type="GO" id="GO:0016773">
    <property type="term" value="F:phosphotransferase activity, alcohol group as acceptor"/>
    <property type="evidence" value="ECO:0007669"/>
    <property type="project" value="InterPro"/>
</dbReference>